<proteinExistence type="predicted"/>
<organism evidence="1 2">
    <name type="scientific">Sinorhizobium meliloti CCNWSX0020</name>
    <dbReference type="NCBI Taxonomy" id="1107881"/>
    <lineage>
        <taxon>Bacteria</taxon>
        <taxon>Pseudomonadati</taxon>
        <taxon>Pseudomonadota</taxon>
        <taxon>Alphaproteobacteria</taxon>
        <taxon>Hyphomicrobiales</taxon>
        <taxon>Rhizobiaceae</taxon>
        <taxon>Sinorhizobium/Ensifer group</taxon>
        <taxon>Sinorhizobium</taxon>
    </lineage>
</organism>
<protein>
    <submittedName>
        <fullName evidence="1">Uncharacterized protein</fullName>
    </submittedName>
</protein>
<gene>
    <name evidence="1" type="ORF">SM0020_33863</name>
</gene>
<evidence type="ECO:0000313" key="1">
    <source>
        <dbReference type="EMBL" id="EHK73459.1"/>
    </source>
</evidence>
<reference evidence="1 2" key="1">
    <citation type="journal article" date="2012" name="J. Bacteriol.">
        <title>Draft Genome Sequence of Sinorhizobium meliloti CCNWSX0020, a Nitrogen-Fixing Symbiont with Copper Tolerance Capability Isolated from Lead-Zinc Mine Tailings.</title>
        <authorList>
            <person name="Li Z."/>
            <person name="Ma Z."/>
            <person name="Hao X."/>
            <person name="Wei G."/>
        </authorList>
    </citation>
    <scope>NUCLEOTIDE SEQUENCE [LARGE SCALE GENOMIC DNA]</scope>
    <source>
        <strain evidence="1 2">CCNWSX0020</strain>
    </source>
</reference>
<dbReference type="PATRIC" id="fig|1107881.3.peg.6823"/>
<dbReference type="AlphaFoldDB" id="H0GB60"/>
<sequence>MCLAHTRFWLVQTEPFAKFGIFPSQLLRQSLAELLVFRFQLDKICQLVAG</sequence>
<evidence type="ECO:0000313" key="2">
    <source>
        <dbReference type="Proteomes" id="UP000004038"/>
    </source>
</evidence>
<accession>H0GB60</accession>
<dbReference type="EMBL" id="AGVV01000142">
    <property type="protein sequence ID" value="EHK73459.1"/>
    <property type="molecule type" value="Genomic_DNA"/>
</dbReference>
<dbReference type="Proteomes" id="UP000004038">
    <property type="component" value="Unassembled WGS sequence"/>
</dbReference>
<name>H0GB60_RHIML</name>